<organism evidence="2 3">
    <name type="scientific">Paraphaeosphaeria sporulosa</name>
    <dbReference type="NCBI Taxonomy" id="1460663"/>
    <lineage>
        <taxon>Eukaryota</taxon>
        <taxon>Fungi</taxon>
        <taxon>Dikarya</taxon>
        <taxon>Ascomycota</taxon>
        <taxon>Pezizomycotina</taxon>
        <taxon>Dothideomycetes</taxon>
        <taxon>Pleosporomycetidae</taxon>
        <taxon>Pleosporales</taxon>
        <taxon>Massarineae</taxon>
        <taxon>Didymosphaeriaceae</taxon>
        <taxon>Paraphaeosphaeria</taxon>
    </lineage>
</organism>
<feature type="chain" id="PRO_5008057684" evidence="1">
    <location>
        <begin position="21"/>
        <end position="104"/>
    </location>
</feature>
<dbReference type="AlphaFoldDB" id="A0A177C368"/>
<dbReference type="OrthoDB" id="3489571at2759"/>
<dbReference type="GeneID" id="28760312"/>
<keyword evidence="3" id="KW-1185">Reference proteome</keyword>
<gene>
    <name evidence="2" type="ORF">CC84DRAFT_1153032</name>
</gene>
<dbReference type="EMBL" id="KV441557">
    <property type="protein sequence ID" value="OAG01332.1"/>
    <property type="molecule type" value="Genomic_DNA"/>
</dbReference>
<proteinExistence type="predicted"/>
<dbReference type="RefSeq" id="XP_018031697.1">
    <property type="nucleotide sequence ID" value="XM_018176826.1"/>
</dbReference>
<sequence>MHFTSTLIFATTLLAPFAAADLHWSGLCVDNVGGQNVYNDAATKAACTAYAARNTGSEQWDTCPDCVMQTVGGLPSCNSPAKHIGGDELSYYCEQNGAGGSIAD</sequence>
<evidence type="ECO:0000256" key="1">
    <source>
        <dbReference type="SAM" id="SignalP"/>
    </source>
</evidence>
<evidence type="ECO:0000313" key="2">
    <source>
        <dbReference type="EMBL" id="OAG01332.1"/>
    </source>
</evidence>
<protein>
    <submittedName>
        <fullName evidence="2">Uncharacterized protein</fullName>
    </submittedName>
</protein>
<name>A0A177C368_9PLEO</name>
<accession>A0A177C368</accession>
<keyword evidence="1" id="KW-0732">Signal</keyword>
<evidence type="ECO:0000313" key="3">
    <source>
        <dbReference type="Proteomes" id="UP000077069"/>
    </source>
</evidence>
<feature type="signal peptide" evidence="1">
    <location>
        <begin position="1"/>
        <end position="20"/>
    </location>
</feature>
<dbReference type="Proteomes" id="UP000077069">
    <property type="component" value="Unassembled WGS sequence"/>
</dbReference>
<reference evidence="2 3" key="1">
    <citation type="submission" date="2016-05" db="EMBL/GenBank/DDBJ databases">
        <title>Comparative analysis of secretome profiles of manganese(II)-oxidizing ascomycete fungi.</title>
        <authorList>
            <consortium name="DOE Joint Genome Institute"/>
            <person name="Zeiner C.A."/>
            <person name="Purvine S.O."/>
            <person name="Zink E.M."/>
            <person name="Wu S."/>
            <person name="Pasa-Tolic L."/>
            <person name="Chaput D.L."/>
            <person name="Haridas S."/>
            <person name="Grigoriev I.V."/>
            <person name="Santelli C.M."/>
            <person name="Hansel C.M."/>
        </authorList>
    </citation>
    <scope>NUCLEOTIDE SEQUENCE [LARGE SCALE GENOMIC DNA]</scope>
    <source>
        <strain evidence="2 3">AP3s5-JAC2a</strain>
    </source>
</reference>
<dbReference type="InParanoid" id="A0A177C368"/>